<dbReference type="PROSITE" id="PS50975">
    <property type="entry name" value="ATP_GRASP"/>
    <property type="match status" value="1"/>
</dbReference>
<dbReference type="EMBL" id="QDKQ01000077">
    <property type="protein sequence ID" value="PVM82169.1"/>
    <property type="molecule type" value="Genomic_DNA"/>
</dbReference>
<sequence length="326" mass="35204">MILLWGVSSDGPLAAVQAALARRGAPVFHLDQRRAAETVLDLRYDETGVSGELTIGADRCTLADVTGVYVRAYDTRALLDADADVALHEHAQNLEGAVQAFLDVTPAKLINPAAAMASNSSKPYQAALIARHGFLTPPTLVTTDPAAAVAFQARHEAVIYKSVSGVRSIVSRLTDDHLDRLDDIAWCPTQFQAQVPGRDFRVHVVGERLFTCEIATEADDYRYAHRQDLAVSITEGHLPEEVAERCRRLAADLGLAFAGVDLRRTPQDEWCCFEVNPSPAFTYYEDLTGLPIAEAVADLLIAQAEERAAASRATKPTAARGQAVGA</sequence>
<dbReference type="InterPro" id="IPR011761">
    <property type="entry name" value="ATP-grasp"/>
</dbReference>
<dbReference type="PANTHER" id="PTHR21621">
    <property type="entry name" value="RIBOSOMAL PROTEIN S6 MODIFICATION PROTEIN"/>
    <property type="match status" value="1"/>
</dbReference>
<dbReference type="SUPFAM" id="SSF56059">
    <property type="entry name" value="Glutathione synthetase ATP-binding domain-like"/>
    <property type="match status" value="1"/>
</dbReference>
<keyword evidence="1" id="KW-0547">Nucleotide-binding</keyword>
<dbReference type="GO" id="GO:0009432">
    <property type="term" value="P:SOS response"/>
    <property type="evidence" value="ECO:0007669"/>
    <property type="project" value="TreeGrafter"/>
</dbReference>
<dbReference type="Proteomes" id="UP000245073">
    <property type="component" value="Unassembled WGS sequence"/>
</dbReference>
<evidence type="ECO:0000313" key="3">
    <source>
        <dbReference type="EMBL" id="PVM82169.1"/>
    </source>
</evidence>
<keyword evidence="4" id="KW-1185">Reference proteome</keyword>
<dbReference type="GO" id="GO:0005737">
    <property type="term" value="C:cytoplasm"/>
    <property type="evidence" value="ECO:0007669"/>
    <property type="project" value="TreeGrafter"/>
</dbReference>
<name>A0A2T9JES9_9CAUL</name>
<proteinExistence type="predicted"/>
<accession>A0A2T9JES9</accession>
<dbReference type="GO" id="GO:0005524">
    <property type="term" value="F:ATP binding"/>
    <property type="evidence" value="ECO:0007669"/>
    <property type="project" value="UniProtKB-UniRule"/>
</dbReference>
<reference evidence="3 4" key="1">
    <citation type="submission" date="2018-04" db="EMBL/GenBank/DDBJ databases">
        <title>The genome sequence of Caulobacter sp. 744.</title>
        <authorList>
            <person name="Gao J."/>
            <person name="Sun J."/>
        </authorList>
    </citation>
    <scope>NUCLEOTIDE SEQUENCE [LARGE SCALE GENOMIC DNA]</scope>
    <source>
        <strain evidence="3 4">774</strain>
    </source>
</reference>
<evidence type="ECO:0000313" key="4">
    <source>
        <dbReference type="Proteomes" id="UP000245073"/>
    </source>
</evidence>
<dbReference type="Pfam" id="PF08443">
    <property type="entry name" value="RimK"/>
    <property type="match status" value="1"/>
</dbReference>
<feature type="domain" description="ATP-grasp" evidence="2">
    <location>
        <begin position="126"/>
        <end position="301"/>
    </location>
</feature>
<dbReference type="GO" id="GO:0018169">
    <property type="term" value="F:ribosomal S6-glutamic acid ligase activity"/>
    <property type="evidence" value="ECO:0007669"/>
    <property type="project" value="TreeGrafter"/>
</dbReference>
<gene>
    <name evidence="3" type="ORF">DDF67_24510</name>
</gene>
<dbReference type="Gene3D" id="3.30.470.20">
    <property type="entry name" value="ATP-grasp fold, B domain"/>
    <property type="match status" value="1"/>
</dbReference>
<organism evidence="3 4">
    <name type="scientific">Caulobacter endophyticus</name>
    <dbReference type="NCBI Taxonomy" id="2172652"/>
    <lineage>
        <taxon>Bacteria</taxon>
        <taxon>Pseudomonadati</taxon>
        <taxon>Pseudomonadota</taxon>
        <taxon>Alphaproteobacteria</taxon>
        <taxon>Caulobacterales</taxon>
        <taxon>Caulobacteraceae</taxon>
        <taxon>Caulobacter</taxon>
    </lineage>
</organism>
<dbReference type="OrthoDB" id="583309at2"/>
<dbReference type="InterPro" id="IPR013651">
    <property type="entry name" value="ATP-grasp_RimK-type"/>
</dbReference>
<protein>
    <submittedName>
        <fullName evidence="3">RimK domain-containing protein ATP-grasp</fullName>
    </submittedName>
</protein>
<dbReference type="GO" id="GO:0046872">
    <property type="term" value="F:metal ion binding"/>
    <property type="evidence" value="ECO:0007669"/>
    <property type="project" value="InterPro"/>
</dbReference>
<dbReference type="PANTHER" id="PTHR21621:SF0">
    <property type="entry name" value="BETA-CITRYLGLUTAMATE SYNTHASE B-RELATED"/>
    <property type="match status" value="1"/>
</dbReference>
<evidence type="ECO:0000259" key="2">
    <source>
        <dbReference type="PROSITE" id="PS50975"/>
    </source>
</evidence>
<dbReference type="RefSeq" id="WP_109455344.1">
    <property type="nucleotide sequence ID" value="NZ_QDKQ01000077.1"/>
</dbReference>
<evidence type="ECO:0000256" key="1">
    <source>
        <dbReference type="PROSITE-ProRule" id="PRU00409"/>
    </source>
</evidence>
<comment type="caution">
    <text evidence="3">The sequence shown here is derived from an EMBL/GenBank/DDBJ whole genome shotgun (WGS) entry which is preliminary data.</text>
</comment>
<dbReference type="AlphaFoldDB" id="A0A2T9JES9"/>
<keyword evidence="1" id="KW-0067">ATP-binding</keyword>